<feature type="region of interest" description="Disordered" evidence="10">
    <location>
        <begin position="116"/>
        <end position="187"/>
    </location>
</feature>
<dbReference type="Gene3D" id="2.40.50.140">
    <property type="entry name" value="Nucleic acid-binding proteins"/>
    <property type="match status" value="1"/>
</dbReference>
<evidence type="ECO:0000313" key="12">
    <source>
        <dbReference type="EMBL" id="RNA03551.1"/>
    </source>
</evidence>
<dbReference type="OrthoDB" id="274995at2759"/>
<reference evidence="12 13" key="1">
    <citation type="journal article" date="2018" name="Sci. Rep.">
        <title>Genomic signatures of local adaptation to the degree of environmental predictability in rotifers.</title>
        <authorList>
            <person name="Franch-Gras L."/>
            <person name="Hahn C."/>
            <person name="Garcia-Roger E.M."/>
            <person name="Carmona M.J."/>
            <person name="Serra M."/>
            <person name="Gomez A."/>
        </authorList>
    </citation>
    <scope>NUCLEOTIDE SEQUENCE [LARGE SCALE GENOMIC DNA]</scope>
    <source>
        <strain evidence="12">HYR1</strain>
    </source>
</reference>
<evidence type="ECO:0000256" key="8">
    <source>
        <dbReference type="RuleBase" id="RU004364"/>
    </source>
</evidence>
<gene>
    <name evidence="12" type="ORF">BpHYR1_001573</name>
</gene>
<comment type="similarity">
    <text evidence="1 8">Belongs to the eIF-1A family.</text>
</comment>
<comment type="function">
    <text evidence="5 9">Component of the 43S pre-initiation complex (43S PIC), which binds to the mRNA cap-proximal region, scans mRNA 5'-untranslated region, and locates the initiation codon. This protein enhances formation of the cap-proximal complex. Together with EIF1, facilitates scanning, start codon recognition, promotion of the assembly of 48S complex at the initiation codon (43S PIC becomes 48S PIC after the start codon is reached), and dissociation of aberrant complexes. After start codon location, together with EIF5B orients the initiator methionine-tRNA in a conformation that allows 60S ribosomal subunit joining to form the 80S initiation complex. Is released after 80S initiation complex formation, just after GTP hydrolysis by EIF5B, and before release of EIF5B. Its globular part is located in the A site of the 40S ribosomal subunit. Its interaction with EIF5 during scanning contribute to the maintenance of EIF1 within the open 43S PIC. In contrast to yeast orthologs, does not bind EIF1.</text>
</comment>
<evidence type="ECO:0000259" key="11">
    <source>
        <dbReference type="PROSITE" id="PS50832"/>
    </source>
</evidence>
<keyword evidence="3 7" id="KW-0648">Protein biosynthesis</keyword>
<comment type="caution">
    <text evidence="12">The sequence shown here is derived from an EMBL/GenBank/DDBJ whole genome shotgun (WGS) entry which is preliminary data.</text>
</comment>
<dbReference type="Pfam" id="PF01176">
    <property type="entry name" value="eIF-1a"/>
    <property type="match status" value="1"/>
</dbReference>
<name>A0A3M7PXR9_BRAPC</name>
<dbReference type="InterPro" id="IPR012340">
    <property type="entry name" value="NA-bd_OB-fold"/>
</dbReference>
<sequence>MPKNKGKGGKNRRRGKNENDDMKRELILAEPGQAYAQVLKMLGNGRLEAMCFDGQKRLCHIRGKLRKKVWINTSDVILIGLRDFQDEKADVILKYNADEVRVLKNKKQIPENVTITDTTSFGQDQGGDDIFFDEQFSDDESDNEESDAKGSSIFGNGNLNRNSNITRDPMADITDSDEDDEEEEEDE</sequence>
<evidence type="ECO:0000256" key="10">
    <source>
        <dbReference type="SAM" id="MobiDB-lite"/>
    </source>
</evidence>
<evidence type="ECO:0000256" key="9">
    <source>
        <dbReference type="RuleBase" id="RU004365"/>
    </source>
</evidence>
<feature type="compositionally biased region" description="Acidic residues" evidence="10">
    <location>
        <begin position="126"/>
        <end position="145"/>
    </location>
</feature>
<feature type="compositionally biased region" description="Basic residues" evidence="10">
    <location>
        <begin position="1"/>
        <end position="15"/>
    </location>
</feature>
<feature type="compositionally biased region" description="Polar residues" evidence="10">
    <location>
        <begin position="153"/>
        <end position="166"/>
    </location>
</feature>
<accession>A0A3M7PXR9</accession>
<dbReference type="NCBIfam" id="TIGR00523">
    <property type="entry name" value="eIF-1A"/>
    <property type="match status" value="1"/>
</dbReference>
<evidence type="ECO:0000256" key="2">
    <source>
        <dbReference type="ARBA" id="ARBA00022540"/>
    </source>
</evidence>
<evidence type="ECO:0000256" key="5">
    <source>
        <dbReference type="ARBA" id="ARBA00045454"/>
    </source>
</evidence>
<evidence type="ECO:0000256" key="4">
    <source>
        <dbReference type="ARBA" id="ARBA00032507"/>
    </source>
</evidence>
<dbReference type="SUPFAM" id="SSF50249">
    <property type="entry name" value="Nucleic acid-binding proteins"/>
    <property type="match status" value="1"/>
</dbReference>
<evidence type="ECO:0000256" key="1">
    <source>
        <dbReference type="ARBA" id="ARBA00007392"/>
    </source>
</evidence>
<dbReference type="PROSITE" id="PS01262">
    <property type="entry name" value="IF1A"/>
    <property type="match status" value="1"/>
</dbReference>
<dbReference type="InterPro" id="IPR018104">
    <property type="entry name" value="TIF_eIF-1A_CS"/>
</dbReference>
<dbReference type="EMBL" id="REGN01008449">
    <property type="protein sequence ID" value="RNA03551.1"/>
    <property type="molecule type" value="Genomic_DNA"/>
</dbReference>
<dbReference type="GO" id="GO:0003723">
    <property type="term" value="F:RNA binding"/>
    <property type="evidence" value="ECO:0007669"/>
    <property type="project" value="InterPro"/>
</dbReference>
<dbReference type="GO" id="GO:0003743">
    <property type="term" value="F:translation initiation factor activity"/>
    <property type="evidence" value="ECO:0007669"/>
    <property type="project" value="UniProtKB-UniRule"/>
</dbReference>
<feature type="compositionally biased region" description="Acidic residues" evidence="10">
    <location>
        <begin position="174"/>
        <end position="187"/>
    </location>
</feature>
<dbReference type="AlphaFoldDB" id="A0A3M7PXR9"/>
<dbReference type="Proteomes" id="UP000276133">
    <property type="component" value="Unassembled WGS sequence"/>
</dbReference>
<feature type="region of interest" description="Disordered" evidence="10">
    <location>
        <begin position="1"/>
        <end position="21"/>
    </location>
</feature>
<dbReference type="SMART" id="SM00652">
    <property type="entry name" value="eIF1a"/>
    <property type="match status" value="1"/>
</dbReference>
<dbReference type="HAMAP" id="MF_00216">
    <property type="entry name" value="aIF_1A"/>
    <property type="match status" value="1"/>
</dbReference>
<dbReference type="InterPro" id="IPR006196">
    <property type="entry name" value="RNA-binding_domain_S1_IF1"/>
</dbReference>
<dbReference type="CDD" id="cd05793">
    <property type="entry name" value="S1_IF1A"/>
    <property type="match status" value="1"/>
</dbReference>
<evidence type="ECO:0000256" key="3">
    <source>
        <dbReference type="ARBA" id="ARBA00022917"/>
    </source>
</evidence>
<dbReference type="STRING" id="10195.A0A3M7PXR9"/>
<feature type="domain" description="S1-like" evidence="11">
    <location>
        <begin position="22"/>
        <end position="96"/>
    </location>
</feature>
<evidence type="ECO:0000256" key="6">
    <source>
        <dbReference type="ARBA" id="ARBA00047113"/>
    </source>
</evidence>
<proteinExistence type="inferred from homology"/>
<dbReference type="InterPro" id="IPR001253">
    <property type="entry name" value="TIF_eIF-1A"/>
</dbReference>
<protein>
    <recommendedName>
        <fullName evidence="4">Eukaryotic translation initiation factor 4C</fullName>
    </recommendedName>
</protein>
<keyword evidence="13" id="KW-1185">Reference proteome</keyword>
<dbReference type="PANTHER" id="PTHR21668">
    <property type="entry name" value="EIF-1A"/>
    <property type="match status" value="1"/>
</dbReference>
<dbReference type="PROSITE" id="PS50832">
    <property type="entry name" value="S1_IF1_TYPE"/>
    <property type="match status" value="1"/>
</dbReference>
<organism evidence="12 13">
    <name type="scientific">Brachionus plicatilis</name>
    <name type="common">Marine rotifer</name>
    <name type="synonym">Brachionus muelleri</name>
    <dbReference type="NCBI Taxonomy" id="10195"/>
    <lineage>
        <taxon>Eukaryota</taxon>
        <taxon>Metazoa</taxon>
        <taxon>Spiralia</taxon>
        <taxon>Gnathifera</taxon>
        <taxon>Rotifera</taxon>
        <taxon>Eurotatoria</taxon>
        <taxon>Monogononta</taxon>
        <taxon>Pseudotrocha</taxon>
        <taxon>Ploima</taxon>
        <taxon>Brachionidae</taxon>
        <taxon>Brachionus</taxon>
    </lineage>
</organism>
<keyword evidence="2 7" id="KW-0396">Initiation factor</keyword>
<evidence type="ECO:0000313" key="13">
    <source>
        <dbReference type="Proteomes" id="UP000276133"/>
    </source>
</evidence>
<evidence type="ECO:0000256" key="7">
    <source>
        <dbReference type="PROSITE-ProRule" id="PRU00181"/>
    </source>
</evidence>
<comment type="subunit">
    <text evidence="6">Component of the 43S pre-initiation complex (43S PIC), which is composed of the 40S ribosomal subunit, EIF1, eIF1A (EIF1AX), eIF3 complex, EIF5 and eIF2-GTP-initiator tRNA complex (eIF2 ternary complex). Interacts with EIF5; this interaction contributes to the maintenance of EIF1 within the open 43S PIC. Interacts through its C-terminal domain (CTD) with the CTD of EIF5B; from the location of the start codon by the 43S complex until the formation of the 80S complex.</text>
</comment>